<proteinExistence type="predicted"/>
<dbReference type="EMBL" id="WKJQ01000001">
    <property type="protein sequence ID" value="MRW96887.1"/>
    <property type="molecule type" value="Genomic_DNA"/>
</dbReference>
<evidence type="ECO:0000313" key="2">
    <source>
        <dbReference type="Proteomes" id="UP000443423"/>
    </source>
</evidence>
<sequence length="222" mass="24819">MDERDVVRLVEDGVLRETETGRVELGSEFREEVEERVAVLEASEEDALDATMETAVSSQAVRALFDAHDRHRIPLFALFDMLGDSLPSSDEESRLQLSVFLFQLMNGYPQDDGTPANFFPVDADLLPIILGAFDRIVVYVWREDCPPCELMQEDLGRIAADREGVALFSIYGPEWKDKLEDQLGVVGAPTTLFVADGKVDSRLHGAHYPEVITEELEKTLSS</sequence>
<dbReference type="CDD" id="cd02947">
    <property type="entry name" value="TRX_family"/>
    <property type="match status" value="1"/>
</dbReference>
<keyword evidence="2" id="KW-1185">Reference proteome</keyword>
<gene>
    <name evidence="1" type="ORF">GJR99_09920</name>
</gene>
<protein>
    <recommendedName>
        <fullName evidence="3">Thioredoxin</fullName>
    </recommendedName>
</protein>
<comment type="caution">
    <text evidence="1">The sequence shown here is derived from an EMBL/GenBank/DDBJ whole genome shotgun (WGS) entry which is preliminary data.</text>
</comment>
<dbReference type="OrthoDB" id="304286at2157"/>
<evidence type="ECO:0008006" key="3">
    <source>
        <dbReference type="Google" id="ProtNLM"/>
    </source>
</evidence>
<dbReference type="Gene3D" id="3.40.30.10">
    <property type="entry name" value="Glutaredoxin"/>
    <property type="match status" value="1"/>
</dbReference>
<dbReference type="InterPro" id="IPR036249">
    <property type="entry name" value="Thioredoxin-like_sf"/>
</dbReference>
<reference evidence="1 2" key="1">
    <citation type="submission" date="2019-11" db="EMBL/GenBank/DDBJ databases">
        <title>Whole genome sequence of Haloferax sp. MBLA0078.</title>
        <authorList>
            <person name="Seo M.-J."/>
            <person name="Cho E.-S."/>
        </authorList>
    </citation>
    <scope>NUCLEOTIDE SEQUENCE [LARGE SCALE GENOMIC DNA]</scope>
    <source>
        <strain evidence="1 2">MBLA0078</strain>
    </source>
</reference>
<evidence type="ECO:0000313" key="1">
    <source>
        <dbReference type="EMBL" id="MRW96887.1"/>
    </source>
</evidence>
<accession>A0A6A8G7Q1</accession>
<dbReference type="AlphaFoldDB" id="A0A6A8G7Q1"/>
<dbReference type="Proteomes" id="UP000443423">
    <property type="component" value="Unassembled WGS sequence"/>
</dbReference>
<organism evidence="1 2">
    <name type="scientific">Haloferax marinum</name>
    <dbReference type="NCBI Taxonomy" id="2666143"/>
    <lineage>
        <taxon>Archaea</taxon>
        <taxon>Methanobacteriati</taxon>
        <taxon>Methanobacteriota</taxon>
        <taxon>Stenosarchaea group</taxon>
        <taxon>Halobacteria</taxon>
        <taxon>Halobacteriales</taxon>
        <taxon>Haloferacaceae</taxon>
        <taxon>Haloferax</taxon>
    </lineage>
</organism>
<name>A0A6A8G7Q1_9EURY</name>
<dbReference type="SUPFAM" id="SSF52833">
    <property type="entry name" value="Thioredoxin-like"/>
    <property type="match status" value="1"/>
</dbReference>
<dbReference type="RefSeq" id="WP_151111706.1">
    <property type="nucleotide sequence ID" value="NZ_WKJQ01000001.1"/>
</dbReference>